<evidence type="ECO:0000313" key="4">
    <source>
        <dbReference type="Proteomes" id="UP000309128"/>
    </source>
</evidence>
<evidence type="ECO:0000313" key="3">
    <source>
        <dbReference type="EMBL" id="TMR23853.1"/>
    </source>
</evidence>
<proteinExistence type="predicted"/>
<dbReference type="AlphaFoldDB" id="A0A5S4FT89"/>
<keyword evidence="4" id="KW-1185">Reference proteome</keyword>
<feature type="domain" description="NADP-dependent oxidoreductase" evidence="2">
    <location>
        <begin position="30"/>
        <end position="65"/>
    </location>
</feature>
<dbReference type="OrthoDB" id="9768793at2"/>
<protein>
    <recommendedName>
        <fullName evidence="2">NADP-dependent oxidoreductase domain-containing protein</fullName>
    </recommendedName>
</protein>
<feature type="region of interest" description="Disordered" evidence="1">
    <location>
        <begin position="111"/>
        <end position="133"/>
    </location>
</feature>
<gene>
    <name evidence="3" type="ORF">ETD86_06785</name>
</gene>
<reference evidence="3 4" key="1">
    <citation type="submission" date="2019-05" db="EMBL/GenBank/DDBJ databases">
        <title>Draft genome sequence of Nonomuraea turkmeniaca DSM 43926.</title>
        <authorList>
            <person name="Saricaoglu S."/>
            <person name="Isik K."/>
        </authorList>
    </citation>
    <scope>NUCLEOTIDE SEQUENCE [LARGE SCALE GENOMIC DNA]</scope>
    <source>
        <strain evidence="3 4">DSM 43926</strain>
    </source>
</reference>
<sequence length="133" mass="14283">MGRRRGATLIDTADVCGPYTNGELVGRAPAGGCPEHVHRSIDASLRRLGTDNVDPYQPHRVDPQAVHPVTSVQPEFPLWTGRRHLDRVALQLLGQLGGRWLALGVRTPPRCPPSLEGAAGARWGGTSKLSLPS</sequence>
<dbReference type="EMBL" id="VCKY01000015">
    <property type="protein sequence ID" value="TMR23853.1"/>
    <property type="molecule type" value="Genomic_DNA"/>
</dbReference>
<dbReference type="InterPro" id="IPR036812">
    <property type="entry name" value="NAD(P)_OxRdtase_dom_sf"/>
</dbReference>
<dbReference type="Proteomes" id="UP000309128">
    <property type="component" value="Unassembled WGS sequence"/>
</dbReference>
<dbReference type="InterPro" id="IPR023210">
    <property type="entry name" value="NADP_OxRdtase_dom"/>
</dbReference>
<name>A0A5S4FT89_9ACTN</name>
<comment type="caution">
    <text evidence="3">The sequence shown here is derived from an EMBL/GenBank/DDBJ whole genome shotgun (WGS) entry which is preliminary data.</text>
</comment>
<evidence type="ECO:0000259" key="2">
    <source>
        <dbReference type="Pfam" id="PF00248"/>
    </source>
</evidence>
<accession>A0A5S4FT89</accession>
<dbReference type="Pfam" id="PF00248">
    <property type="entry name" value="Aldo_ket_red"/>
    <property type="match status" value="1"/>
</dbReference>
<dbReference type="SUPFAM" id="SSF51430">
    <property type="entry name" value="NAD(P)-linked oxidoreductase"/>
    <property type="match status" value="1"/>
</dbReference>
<organism evidence="3 4">
    <name type="scientific">Nonomuraea turkmeniaca</name>
    <dbReference type="NCBI Taxonomy" id="103838"/>
    <lineage>
        <taxon>Bacteria</taxon>
        <taxon>Bacillati</taxon>
        <taxon>Actinomycetota</taxon>
        <taxon>Actinomycetes</taxon>
        <taxon>Streptosporangiales</taxon>
        <taxon>Streptosporangiaceae</taxon>
        <taxon>Nonomuraea</taxon>
    </lineage>
</organism>
<evidence type="ECO:0000256" key="1">
    <source>
        <dbReference type="SAM" id="MobiDB-lite"/>
    </source>
</evidence>
<dbReference type="Gene3D" id="3.20.20.100">
    <property type="entry name" value="NADP-dependent oxidoreductase domain"/>
    <property type="match status" value="1"/>
</dbReference>